<dbReference type="RefSeq" id="WP_154373817.1">
    <property type="nucleotide sequence ID" value="NZ_WKJJ01000006.1"/>
</dbReference>
<organism evidence="2 3">
    <name type="scientific">Pseudoduganella rivuli</name>
    <dbReference type="NCBI Taxonomy" id="2666085"/>
    <lineage>
        <taxon>Bacteria</taxon>
        <taxon>Pseudomonadati</taxon>
        <taxon>Pseudomonadota</taxon>
        <taxon>Betaproteobacteria</taxon>
        <taxon>Burkholderiales</taxon>
        <taxon>Oxalobacteraceae</taxon>
        <taxon>Telluria group</taxon>
        <taxon>Pseudoduganella</taxon>
    </lineage>
</organism>
<evidence type="ECO:0000313" key="2">
    <source>
        <dbReference type="EMBL" id="MRV72357.1"/>
    </source>
</evidence>
<dbReference type="Proteomes" id="UP000446768">
    <property type="component" value="Unassembled WGS sequence"/>
</dbReference>
<protein>
    <submittedName>
        <fullName evidence="2">Uncharacterized protein</fullName>
    </submittedName>
</protein>
<evidence type="ECO:0000256" key="1">
    <source>
        <dbReference type="SAM" id="SignalP"/>
    </source>
</evidence>
<dbReference type="PROSITE" id="PS51257">
    <property type="entry name" value="PROKAR_LIPOPROTEIN"/>
    <property type="match status" value="1"/>
</dbReference>
<sequence length="124" mass="13397">MFSLSKRMIRRIAIVFAIATVSAACTTTQVAVAPAAAGLPESATATLHINANNTAASIAVIYDQEGNVVRRASYWTDNLREVTVRPGLYEVVLRVDGTYPELASYPRIVINVQAGERHELPGRA</sequence>
<evidence type="ECO:0000313" key="3">
    <source>
        <dbReference type="Proteomes" id="UP000446768"/>
    </source>
</evidence>
<proteinExistence type="predicted"/>
<dbReference type="EMBL" id="WKJJ01000006">
    <property type="protein sequence ID" value="MRV72357.1"/>
    <property type="molecule type" value="Genomic_DNA"/>
</dbReference>
<accession>A0A7X2ILR4</accession>
<keyword evidence="3" id="KW-1185">Reference proteome</keyword>
<feature type="chain" id="PRO_5031168582" evidence="1">
    <location>
        <begin position="24"/>
        <end position="124"/>
    </location>
</feature>
<reference evidence="2 3" key="1">
    <citation type="submission" date="2019-11" db="EMBL/GenBank/DDBJ databases">
        <title>Novel species isolated from a subtropical stream in China.</title>
        <authorList>
            <person name="Lu H."/>
        </authorList>
    </citation>
    <scope>NUCLEOTIDE SEQUENCE [LARGE SCALE GENOMIC DNA]</scope>
    <source>
        <strain evidence="2 3">FT92W</strain>
    </source>
</reference>
<comment type="caution">
    <text evidence="2">The sequence shown here is derived from an EMBL/GenBank/DDBJ whole genome shotgun (WGS) entry which is preliminary data.</text>
</comment>
<dbReference type="AlphaFoldDB" id="A0A7X2ILR4"/>
<keyword evidence="1" id="KW-0732">Signal</keyword>
<name>A0A7X2ILR4_9BURK</name>
<gene>
    <name evidence="2" type="ORF">GJ700_11610</name>
</gene>
<feature type="signal peptide" evidence="1">
    <location>
        <begin position="1"/>
        <end position="23"/>
    </location>
</feature>